<accession>A0A7E4WDS0</accession>
<reference evidence="2" key="2">
    <citation type="submission" date="2020-10" db="UniProtKB">
        <authorList>
            <consortium name="WormBaseParasite"/>
        </authorList>
    </citation>
    <scope>IDENTIFICATION</scope>
</reference>
<organism evidence="1 2">
    <name type="scientific">Panagrellus redivivus</name>
    <name type="common">Microworm</name>
    <dbReference type="NCBI Taxonomy" id="6233"/>
    <lineage>
        <taxon>Eukaryota</taxon>
        <taxon>Metazoa</taxon>
        <taxon>Ecdysozoa</taxon>
        <taxon>Nematoda</taxon>
        <taxon>Chromadorea</taxon>
        <taxon>Rhabditida</taxon>
        <taxon>Tylenchina</taxon>
        <taxon>Panagrolaimomorpha</taxon>
        <taxon>Panagrolaimoidea</taxon>
        <taxon>Panagrolaimidae</taxon>
        <taxon>Panagrellus</taxon>
    </lineage>
</organism>
<protein>
    <submittedName>
        <fullName evidence="2">RNA-dependent RNA polymerase</fullName>
    </submittedName>
</protein>
<reference evidence="1" key="1">
    <citation type="journal article" date="2013" name="Genetics">
        <title>The draft genome and transcriptome of Panagrellus redivivus are shaped by the harsh demands of a free-living lifestyle.</title>
        <authorList>
            <person name="Srinivasan J."/>
            <person name="Dillman A.R."/>
            <person name="Macchietto M.G."/>
            <person name="Heikkinen L."/>
            <person name="Lakso M."/>
            <person name="Fracchia K.M."/>
            <person name="Antoshechkin I."/>
            <person name="Mortazavi A."/>
            <person name="Wong G."/>
            <person name="Sternberg P.W."/>
        </authorList>
    </citation>
    <scope>NUCLEOTIDE SEQUENCE [LARGE SCALE GENOMIC DNA]</scope>
    <source>
        <strain evidence="1">MT8872</strain>
    </source>
</reference>
<name>A0A7E4WDS0_PANRE</name>
<dbReference type="AlphaFoldDB" id="A0A7E4WDS0"/>
<keyword evidence="1" id="KW-1185">Reference proteome</keyword>
<sequence length="507" mass="57883">MEFVHITKGEKTVNLLSEKAFPFTIRNAFDLAPNATVKLQGKLRTFISTSDDTFNPKLEPGYYVFVETVGKRWDSSNTLTEDASCVTINLNNVRFYYGDNFFDMKANGITRRKLVSEIVKRTGHQFRETSLFIYSDMGVEIKGNDFDPKMVYYLHYPCQMPLTTPENVFTTFDLMSTHVNELYISEMVMPYIAVAKVCDYFGRLLADYQLFPDKYNAIVFDTSFTASIHEVAVKLNAALTSLDGAYIDPKDPESVKQAISDFLEPSRLAEDTLYDMLLSVLRQAKTPQKSKPSFECLRSAATAHIFRNRYNPVFLPRRSLTRKIIPEEDPKYFFQRLPKYEVPSVFKEATLFTSYEPYQNVVLPLIAAAKRFDYSMTAIFDLLCILLKVVSKVNKNLEEYPVLLTQTEAETDELKKNGANTVPAEIPRMIHNDFAACIQYFKKVAAYGCVSATDEQFGFSALKKSLEDAQFAYAHGLKLKIDPRDGSGLKLALRRDPSDDNRFEKVF</sequence>
<evidence type="ECO:0000313" key="2">
    <source>
        <dbReference type="WBParaSite" id="Pan_g9852.t1"/>
    </source>
</evidence>
<dbReference type="WBParaSite" id="Pan_g9852.t1">
    <property type="protein sequence ID" value="Pan_g9852.t1"/>
    <property type="gene ID" value="Pan_g9852"/>
</dbReference>
<evidence type="ECO:0000313" key="1">
    <source>
        <dbReference type="Proteomes" id="UP000492821"/>
    </source>
</evidence>
<dbReference type="Proteomes" id="UP000492821">
    <property type="component" value="Unassembled WGS sequence"/>
</dbReference>
<proteinExistence type="predicted"/>